<dbReference type="InterPro" id="IPR011990">
    <property type="entry name" value="TPR-like_helical_dom_sf"/>
</dbReference>
<dbReference type="SMART" id="SM00671">
    <property type="entry name" value="SEL1"/>
    <property type="match status" value="3"/>
</dbReference>
<dbReference type="Gene3D" id="1.25.40.10">
    <property type="entry name" value="Tetratricopeptide repeat domain"/>
    <property type="match status" value="1"/>
</dbReference>
<dbReference type="SUPFAM" id="SSF81901">
    <property type="entry name" value="HCP-like"/>
    <property type="match status" value="1"/>
</dbReference>
<dbReference type="EMBL" id="CP002355">
    <property type="protein sequence ID" value="ADR35198.1"/>
    <property type="molecule type" value="Genomic_DNA"/>
</dbReference>
<evidence type="ECO:0000313" key="6">
    <source>
        <dbReference type="EMBL" id="ADR35198.1"/>
    </source>
</evidence>
<dbReference type="PANTHER" id="PTHR11102:SF160">
    <property type="entry name" value="ERAD-ASSOCIATED E3 UBIQUITIN-PROTEIN LIGASE COMPONENT HRD3"/>
    <property type="match status" value="1"/>
</dbReference>
<comment type="catalytic activity">
    <reaction evidence="1">
        <text>a beta-lactam + H2O = a substituted beta-amino acid</text>
        <dbReference type="Rhea" id="RHEA:20401"/>
        <dbReference type="ChEBI" id="CHEBI:15377"/>
        <dbReference type="ChEBI" id="CHEBI:35627"/>
        <dbReference type="ChEBI" id="CHEBI:140347"/>
        <dbReference type="EC" id="3.5.2.6"/>
    </reaction>
</comment>
<dbReference type="InterPro" id="IPR006597">
    <property type="entry name" value="Sel1-like"/>
</dbReference>
<feature type="chain" id="PRO_5003190286" description="beta-lactamase" evidence="5">
    <location>
        <begin position="23"/>
        <end position="216"/>
    </location>
</feature>
<keyword evidence="4" id="KW-0046">Antibiotic resistance</keyword>
<accession>E4TZH1</accession>
<dbReference type="KEGG" id="sku:Sulku_2539"/>
<evidence type="ECO:0000256" key="5">
    <source>
        <dbReference type="SAM" id="SignalP"/>
    </source>
</evidence>
<keyword evidence="3" id="KW-1015">Disulfide bond</keyword>
<protein>
    <recommendedName>
        <fullName evidence="2">beta-lactamase</fullName>
        <ecNumber evidence="2">3.5.2.6</ecNumber>
    </recommendedName>
</protein>
<dbReference type="Pfam" id="PF08238">
    <property type="entry name" value="Sel1"/>
    <property type="match status" value="3"/>
</dbReference>
<keyword evidence="7" id="KW-1185">Reference proteome</keyword>
<dbReference type="PANTHER" id="PTHR11102">
    <property type="entry name" value="SEL-1-LIKE PROTEIN"/>
    <property type="match status" value="1"/>
</dbReference>
<dbReference type="EC" id="3.5.2.6" evidence="2"/>
<evidence type="ECO:0000256" key="1">
    <source>
        <dbReference type="ARBA" id="ARBA00001526"/>
    </source>
</evidence>
<reference evidence="6 7" key="1">
    <citation type="journal article" date="2012" name="Stand. Genomic Sci.">
        <title>Complete genome sequence of the sulfur compounds oxidizing chemolithoautotroph Sulfuricurvum kujiense type strain (YK-1(T)).</title>
        <authorList>
            <person name="Han C."/>
            <person name="Kotsyurbenko O."/>
            <person name="Chertkov O."/>
            <person name="Held B."/>
            <person name="Lapidus A."/>
            <person name="Nolan M."/>
            <person name="Lucas S."/>
            <person name="Hammon N."/>
            <person name="Deshpande S."/>
            <person name="Cheng J.F."/>
            <person name="Tapia R."/>
            <person name="Goodwin L.A."/>
            <person name="Pitluck S."/>
            <person name="Liolios K."/>
            <person name="Pagani I."/>
            <person name="Ivanova N."/>
            <person name="Mavromatis K."/>
            <person name="Mikhailova N."/>
            <person name="Pati A."/>
            <person name="Chen A."/>
            <person name="Palaniappan K."/>
            <person name="Land M."/>
            <person name="Hauser L."/>
            <person name="Chang Y.J."/>
            <person name="Jeffries C.D."/>
            <person name="Brambilla E.M."/>
            <person name="Rohde M."/>
            <person name="Spring S."/>
            <person name="Sikorski J."/>
            <person name="Goker M."/>
            <person name="Woyke T."/>
            <person name="Bristow J."/>
            <person name="Eisen J.A."/>
            <person name="Markowitz V."/>
            <person name="Hugenholtz P."/>
            <person name="Kyrpides N.C."/>
            <person name="Klenk H.P."/>
            <person name="Detter J.C."/>
        </authorList>
    </citation>
    <scope>NUCLEOTIDE SEQUENCE [LARGE SCALE GENOMIC DNA]</scope>
    <source>
        <strain evidence="7">ATCC BAA-921 / DSM 16994 / JCM 11577 / YK-1</strain>
    </source>
</reference>
<dbReference type="GO" id="GO:0046677">
    <property type="term" value="P:response to antibiotic"/>
    <property type="evidence" value="ECO:0007669"/>
    <property type="project" value="UniProtKB-KW"/>
</dbReference>
<evidence type="ECO:0000313" key="7">
    <source>
        <dbReference type="Proteomes" id="UP000008721"/>
    </source>
</evidence>
<evidence type="ECO:0000256" key="2">
    <source>
        <dbReference type="ARBA" id="ARBA00012865"/>
    </source>
</evidence>
<dbReference type="RefSeq" id="WP_013461395.1">
    <property type="nucleotide sequence ID" value="NC_014762.1"/>
</dbReference>
<dbReference type="HOGENOM" id="CLU_1277077_0_0_7"/>
<dbReference type="AlphaFoldDB" id="E4TZH1"/>
<sequence>MLRQRMVMAVLSLFFTLASLHASTTEQLAYDGEVAFYHQNYLEARKALQPASEQGSLQSSYYLGIMSLRGLGTPANYKEAIRIFKAGAQKGHPESQVALGVLMIEGIGIPQDFIEASALFIKAAKSGNPDAQLILGWIFKNGIGVKANNTIAYALWNYVAAQGNDWARYNRDAMFYELDETELYRGQELSANLPKLWNAISLEHKKISKILRKKRR</sequence>
<dbReference type="GO" id="GO:0008800">
    <property type="term" value="F:beta-lactamase activity"/>
    <property type="evidence" value="ECO:0007669"/>
    <property type="project" value="UniProtKB-EC"/>
</dbReference>
<dbReference type="eggNOG" id="COG0790">
    <property type="taxonomic scope" value="Bacteria"/>
</dbReference>
<keyword evidence="5" id="KW-0732">Signal</keyword>
<evidence type="ECO:0000256" key="4">
    <source>
        <dbReference type="ARBA" id="ARBA00023251"/>
    </source>
</evidence>
<evidence type="ECO:0000256" key="3">
    <source>
        <dbReference type="ARBA" id="ARBA00023157"/>
    </source>
</evidence>
<gene>
    <name evidence="6" type="ordered locus">Sulku_2539</name>
</gene>
<feature type="signal peptide" evidence="5">
    <location>
        <begin position="1"/>
        <end position="22"/>
    </location>
</feature>
<dbReference type="Proteomes" id="UP000008721">
    <property type="component" value="Chromosome"/>
</dbReference>
<dbReference type="InterPro" id="IPR050767">
    <property type="entry name" value="Sel1_AlgK"/>
</dbReference>
<name>E4TZH1_SULKY</name>
<organism evidence="6 7">
    <name type="scientific">Sulfuricurvum kujiense (strain ATCC BAA-921 / DSM 16994 / JCM 11577 / YK-1)</name>
    <dbReference type="NCBI Taxonomy" id="709032"/>
    <lineage>
        <taxon>Bacteria</taxon>
        <taxon>Pseudomonadati</taxon>
        <taxon>Campylobacterota</taxon>
        <taxon>Epsilonproteobacteria</taxon>
        <taxon>Campylobacterales</taxon>
        <taxon>Sulfurimonadaceae</taxon>
        <taxon>Sulfuricurvum</taxon>
    </lineage>
</organism>
<proteinExistence type="predicted"/>
<dbReference type="STRING" id="709032.Sulku_2539"/>